<comment type="similarity">
    <text evidence="3 10">Belongs to the glycosyl hydrolase 76 family.</text>
</comment>
<dbReference type="InterPro" id="IPR014480">
    <property type="entry name" value="Mannan-1_6-alpha_mannosidase"/>
</dbReference>
<dbReference type="PIRSF" id="PIRSF016302">
    <property type="entry name" value="Man_a_manosd"/>
    <property type="match status" value="1"/>
</dbReference>
<evidence type="ECO:0000256" key="2">
    <source>
        <dbReference type="ARBA" id="ARBA00004308"/>
    </source>
</evidence>
<dbReference type="EC" id="3.2.1.101" evidence="4 10"/>
<evidence type="ECO:0000256" key="3">
    <source>
        <dbReference type="ARBA" id="ARBA00009699"/>
    </source>
</evidence>
<dbReference type="GO" id="GO:0016052">
    <property type="term" value="P:carbohydrate catabolic process"/>
    <property type="evidence" value="ECO:0007669"/>
    <property type="project" value="InterPro"/>
</dbReference>
<evidence type="ECO:0000256" key="1">
    <source>
        <dbReference type="ARBA" id="ARBA00001452"/>
    </source>
</evidence>
<feature type="chain" id="PRO_5014385286" description="Mannan endo-1,6-alpha-mannosidase" evidence="12">
    <location>
        <begin position="22"/>
        <end position="450"/>
    </location>
</feature>
<proteinExistence type="inferred from homology"/>
<organism evidence="13 14">
    <name type="scientific">Hyaloscypha variabilis (strain UAMH 11265 / GT02V1 / F)</name>
    <name type="common">Meliniomyces variabilis</name>
    <dbReference type="NCBI Taxonomy" id="1149755"/>
    <lineage>
        <taxon>Eukaryota</taxon>
        <taxon>Fungi</taxon>
        <taxon>Dikarya</taxon>
        <taxon>Ascomycota</taxon>
        <taxon>Pezizomycotina</taxon>
        <taxon>Leotiomycetes</taxon>
        <taxon>Helotiales</taxon>
        <taxon>Hyaloscyphaceae</taxon>
        <taxon>Hyaloscypha</taxon>
        <taxon>Hyaloscypha variabilis</taxon>
    </lineage>
</organism>
<keyword evidence="6 10" id="KW-0378">Hydrolase</keyword>
<dbReference type="STRING" id="1149755.A0A2J6R4Z6"/>
<dbReference type="PANTHER" id="PTHR12145:SF41">
    <property type="entry name" value="MANNAN ENDO-1,6-ALPHA-MANNOSIDASE"/>
    <property type="match status" value="1"/>
</dbReference>
<dbReference type="AlphaFoldDB" id="A0A2J6R4Z6"/>
<dbReference type="GO" id="GO:0012505">
    <property type="term" value="C:endomembrane system"/>
    <property type="evidence" value="ECO:0007669"/>
    <property type="project" value="UniProtKB-SubCell"/>
</dbReference>
<sequence length="450" mass="48475">MRVRAQLVCTLCVLAGQVADAAISLDLTSKDSIKSAASTIAFDLMSYYTGNNTGDVPGNLPDPYFWWEAGAMFGTMINYWYYTGDTTYNAVTTQALLHQAGDYGDYMPLNQTKTEGNDDQGFWGMAAMTAAETKFPDPPTGKPGWLALAQGVFNTQVPRWDQTTCNGGFRWQIFTFNNGFNYKNSISNGCVFNLAARLALYTGNSTYADWALKTWDWMNDVGLMSPQYKVVDGTHNTDNCTQKDANTWTYNAGIFLLGGAAMYNYTNGSALWQERVTGLLNASLVFFDDAGIMYEPCEFGKCNVDQRSFKAYFARWMAATAELAPFTHDVIMAKLRTSASAAIGTCTAGKRGTECGLRWNMTNDGSLGVGEQMAALEIVQSNLVDGVPGWVSAVKGTGTSQGDVNAGGGSKASSRLSTKAVTTADRAGAGILTALVLIGVIGGGVTMVWE</sequence>
<feature type="transmembrane region" description="Helical" evidence="11">
    <location>
        <begin position="427"/>
        <end position="449"/>
    </location>
</feature>
<evidence type="ECO:0000256" key="10">
    <source>
        <dbReference type="PIRNR" id="PIRNR016302"/>
    </source>
</evidence>
<gene>
    <name evidence="13" type="ORF">L207DRAFT_639013</name>
</gene>
<keyword evidence="9 10" id="KW-0326">Glycosidase</keyword>
<evidence type="ECO:0000256" key="7">
    <source>
        <dbReference type="ARBA" id="ARBA00023136"/>
    </source>
</evidence>
<dbReference type="SUPFAM" id="SSF48208">
    <property type="entry name" value="Six-hairpin glycosidases"/>
    <property type="match status" value="1"/>
</dbReference>
<evidence type="ECO:0000256" key="6">
    <source>
        <dbReference type="ARBA" id="ARBA00022801"/>
    </source>
</evidence>
<keyword evidence="7 11" id="KW-0472">Membrane</keyword>
<evidence type="ECO:0000256" key="12">
    <source>
        <dbReference type="SAM" id="SignalP"/>
    </source>
</evidence>
<dbReference type="GO" id="GO:0009272">
    <property type="term" value="P:fungal-type cell wall biogenesis"/>
    <property type="evidence" value="ECO:0007669"/>
    <property type="project" value="TreeGrafter"/>
</dbReference>
<dbReference type="GO" id="GO:0008496">
    <property type="term" value="F:mannan endo-1,6-alpha-mannosidase activity"/>
    <property type="evidence" value="ECO:0007669"/>
    <property type="project" value="UniProtKB-UniRule"/>
</dbReference>
<comment type="subcellular location">
    <subcellularLocation>
        <location evidence="2">Endomembrane system</location>
    </subcellularLocation>
</comment>
<dbReference type="Pfam" id="PF03663">
    <property type="entry name" value="Glyco_hydro_76"/>
    <property type="match status" value="1"/>
</dbReference>
<feature type="signal peptide" evidence="12">
    <location>
        <begin position="1"/>
        <end position="21"/>
    </location>
</feature>
<comment type="catalytic activity">
    <reaction evidence="1 10">
        <text>Random hydrolysis of (1-&gt;6)-alpha-D-mannosidic linkages in unbranched (1-&gt;6)-mannans.</text>
        <dbReference type="EC" id="3.2.1.101"/>
    </reaction>
</comment>
<dbReference type="PANTHER" id="PTHR12145">
    <property type="entry name" value="MANNAN ENDO-1,6-ALPHA-MANNOSIDASE DCW1"/>
    <property type="match status" value="1"/>
</dbReference>
<dbReference type="FunFam" id="1.50.10.20:FF:000006">
    <property type="entry name" value="Mannan endo-1,6-alpha-mannosidase"/>
    <property type="match status" value="1"/>
</dbReference>
<evidence type="ECO:0000313" key="14">
    <source>
        <dbReference type="Proteomes" id="UP000235786"/>
    </source>
</evidence>
<keyword evidence="14" id="KW-1185">Reference proteome</keyword>
<dbReference type="Gene3D" id="1.50.10.20">
    <property type="match status" value="1"/>
</dbReference>
<evidence type="ECO:0000313" key="13">
    <source>
        <dbReference type="EMBL" id="PMD33588.1"/>
    </source>
</evidence>
<keyword evidence="5 12" id="KW-0732">Signal</keyword>
<dbReference type="OrthoDB" id="4187847at2759"/>
<protein>
    <recommendedName>
        <fullName evidence="4 10">Mannan endo-1,6-alpha-mannosidase</fullName>
        <ecNumber evidence="4 10">3.2.1.101</ecNumber>
    </recommendedName>
</protein>
<dbReference type="Proteomes" id="UP000235786">
    <property type="component" value="Unassembled WGS sequence"/>
</dbReference>
<keyword evidence="11" id="KW-1133">Transmembrane helix</keyword>
<evidence type="ECO:0000256" key="8">
    <source>
        <dbReference type="ARBA" id="ARBA00023180"/>
    </source>
</evidence>
<dbReference type="EMBL" id="KZ613955">
    <property type="protein sequence ID" value="PMD33588.1"/>
    <property type="molecule type" value="Genomic_DNA"/>
</dbReference>
<name>A0A2J6R4Z6_HYAVF</name>
<keyword evidence="11" id="KW-0812">Transmembrane</keyword>
<evidence type="ECO:0000256" key="4">
    <source>
        <dbReference type="ARBA" id="ARBA00012350"/>
    </source>
</evidence>
<evidence type="ECO:0000256" key="11">
    <source>
        <dbReference type="SAM" id="Phobius"/>
    </source>
</evidence>
<keyword evidence="8" id="KW-0325">Glycoprotein</keyword>
<dbReference type="InterPro" id="IPR008928">
    <property type="entry name" value="6-hairpin_glycosidase_sf"/>
</dbReference>
<reference evidence="13 14" key="1">
    <citation type="submission" date="2016-04" db="EMBL/GenBank/DDBJ databases">
        <title>A degradative enzymes factory behind the ericoid mycorrhizal symbiosis.</title>
        <authorList>
            <consortium name="DOE Joint Genome Institute"/>
            <person name="Martino E."/>
            <person name="Morin E."/>
            <person name="Grelet G."/>
            <person name="Kuo A."/>
            <person name="Kohler A."/>
            <person name="Daghino S."/>
            <person name="Barry K."/>
            <person name="Choi C."/>
            <person name="Cichocki N."/>
            <person name="Clum A."/>
            <person name="Copeland A."/>
            <person name="Hainaut M."/>
            <person name="Haridas S."/>
            <person name="Labutti K."/>
            <person name="Lindquist E."/>
            <person name="Lipzen A."/>
            <person name="Khouja H.-R."/>
            <person name="Murat C."/>
            <person name="Ohm R."/>
            <person name="Olson A."/>
            <person name="Spatafora J."/>
            <person name="Veneault-Fourrey C."/>
            <person name="Henrissat B."/>
            <person name="Grigoriev I."/>
            <person name="Martin F."/>
            <person name="Perotto S."/>
        </authorList>
    </citation>
    <scope>NUCLEOTIDE SEQUENCE [LARGE SCALE GENOMIC DNA]</scope>
    <source>
        <strain evidence="13 14">F</strain>
    </source>
</reference>
<dbReference type="InterPro" id="IPR005198">
    <property type="entry name" value="Glyco_hydro_76"/>
</dbReference>
<accession>A0A2J6R4Z6</accession>
<evidence type="ECO:0000256" key="5">
    <source>
        <dbReference type="ARBA" id="ARBA00022729"/>
    </source>
</evidence>
<evidence type="ECO:0000256" key="9">
    <source>
        <dbReference type="ARBA" id="ARBA00023295"/>
    </source>
</evidence>